<dbReference type="Gene3D" id="3.30.160.60">
    <property type="entry name" value="Classic Zinc Finger"/>
    <property type="match status" value="1"/>
</dbReference>
<feature type="compositionally biased region" description="Polar residues" evidence="1">
    <location>
        <begin position="277"/>
        <end position="291"/>
    </location>
</feature>
<evidence type="ECO:0000313" key="3">
    <source>
        <dbReference type="EMBL" id="CAB3408929.1"/>
    </source>
</evidence>
<feature type="region of interest" description="Disordered" evidence="1">
    <location>
        <begin position="1"/>
        <end position="118"/>
    </location>
</feature>
<keyword evidence="4" id="KW-1185">Reference proteome</keyword>
<dbReference type="InterPro" id="IPR013087">
    <property type="entry name" value="Znf_C2H2_type"/>
</dbReference>
<comment type="caution">
    <text evidence="3">The sequence shown here is derived from an EMBL/GenBank/DDBJ whole genome shotgun (WGS) entry which is preliminary data.</text>
</comment>
<evidence type="ECO:0000256" key="1">
    <source>
        <dbReference type="SAM" id="MobiDB-lite"/>
    </source>
</evidence>
<feature type="compositionally biased region" description="Polar residues" evidence="1">
    <location>
        <begin position="193"/>
        <end position="205"/>
    </location>
</feature>
<feature type="region of interest" description="Disordered" evidence="1">
    <location>
        <begin position="180"/>
        <end position="217"/>
    </location>
</feature>
<feature type="region of interest" description="Disordered" evidence="1">
    <location>
        <begin position="267"/>
        <end position="321"/>
    </location>
</feature>
<organism evidence="3 4">
    <name type="scientific">Caenorhabditis bovis</name>
    <dbReference type="NCBI Taxonomy" id="2654633"/>
    <lineage>
        <taxon>Eukaryota</taxon>
        <taxon>Metazoa</taxon>
        <taxon>Ecdysozoa</taxon>
        <taxon>Nematoda</taxon>
        <taxon>Chromadorea</taxon>
        <taxon>Rhabditida</taxon>
        <taxon>Rhabditina</taxon>
        <taxon>Rhabditomorpha</taxon>
        <taxon>Rhabditoidea</taxon>
        <taxon>Rhabditidae</taxon>
        <taxon>Peloderinae</taxon>
        <taxon>Caenorhabditis</taxon>
    </lineage>
</organism>
<reference evidence="3 4" key="1">
    <citation type="submission" date="2020-04" db="EMBL/GenBank/DDBJ databases">
        <authorList>
            <person name="Laetsch R D."/>
            <person name="Stevens L."/>
            <person name="Kumar S."/>
            <person name="Blaxter L. M."/>
        </authorList>
    </citation>
    <scope>NUCLEOTIDE SEQUENCE [LARGE SCALE GENOMIC DNA]</scope>
</reference>
<sequence>MSDDEEEGRLRIAESPSNDQAPSIGNQSASSQPIDIKFPDFSATSGIKLDDQKEEGEIDDDDEQKAILPLLPPEPAKEQIFDMPNIPETATTKRDANGGDKRIFDIVDHKTPTASNRKRKEIDGHVEKRKSGVETIAATASTPTHRTKRTSHQIASAAISACFNDEEPISIPHVVKTPESVTTTAKKPKRDASTNVWQTKASDTSDMPEPSIMEAPPGSSMLIEVTVLYKTRDHLAVRVKGQELYGFFSIGLPPMFAAVAKKKQMLATNGEEKERSSSSNGRGTRANSQLREPNASKHEKRHKDSKKKATTSKDDDEEIDVLSEDWGSKEVELHEVDINTMHTCHYDGCEKRYSLSSELEYHITKVHQKKVVMLESICTQTDVRMVEKSTETDEAASAMPILKKESPTKSCFDKMGTPHYSDLSDDEPEKPDEKPPIVTPAISKPSEFPSQPPPQHLQQQQQPRSDLSASAALKGIAGGVASGTGGSVIGINPNVLNSTLDKKLPMHINTQAAQNLQKSPFIVHSPRTSVAQQAGTSGIAHGLSFLPANFMMPGMMMGMPDPRVVQQQHSNMARTPSRQDAHKIHELAKPKEMLMTPQPKPQQQQQTTPQQQQQQQQQQMNQNRQIGFMQNQMLQQTIAAQQHQQLLNSLTAQLQRPMQPQQQSQQPDIAALWNAAVYAQNQAAAAAAAAAASSSQPPTVYPPQSQHQPPK</sequence>
<name>A0A8S1FBC5_9PELO</name>
<proteinExistence type="predicted"/>
<feature type="region of interest" description="Disordered" evidence="1">
    <location>
        <begin position="595"/>
        <end position="622"/>
    </location>
</feature>
<feature type="region of interest" description="Disordered" evidence="1">
    <location>
        <begin position="390"/>
        <end position="469"/>
    </location>
</feature>
<gene>
    <name evidence="3" type="ORF">CBOVIS_LOCUS10646</name>
</gene>
<dbReference type="OrthoDB" id="5877875at2759"/>
<feature type="compositionally biased region" description="Basic and acidic residues" evidence="1">
    <location>
        <begin position="91"/>
        <end position="111"/>
    </location>
</feature>
<feature type="compositionally biased region" description="Polar residues" evidence="1">
    <location>
        <begin position="702"/>
        <end position="711"/>
    </location>
</feature>
<feature type="compositionally biased region" description="Acidic residues" evidence="1">
    <location>
        <begin position="52"/>
        <end position="63"/>
    </location>
</feature>
<evidence type="ECO:0000259" key="2">
    <source>
        <dbReference type="PROSITE" id="PS00028"/>
    </source>
</evidence>
<dbReference type="Proteomes" id="UP000494206">
    <property type="component" value="Unassembled WGS sequence"/>
</dbReference>
<dbReference type="PROSITE" id="PS00028">
    <property type="entry name" value="ZINC_FINGER_C2H2_1"/>
    <property type="match status" value="1"/>
</dbReference>
<evidence type="ECO:0000313" key="4">
    <source>
        <dbReference type="Proteomes" id="UP000494206"/>
    </source>
</evidence>
<feature type="domain" description="C2H2-type" evidence="2">
    <location>
        <begin position="344"/>
        <end position="367"/>
    </location>
</feature>
<feature type="compositionally biased region" description="Polar residues" evidence="1">
    <location>
        <begin position="15"/>
        <end position="33"/>
    </location>
</feature>
<feature type="region of interest" description="Disordered" evidence="1">
    <location>
        <begin position="688"/>
        <end position="711"/>
    </location>
</feature>
<protein>
    <recommendedName>
        <fullName evidence="2">C2H2-type domain-containing protein</fullName>
    </recommendedName>
</protein>
<feature type="compositionally biased region" description="Basic residues" evidence="1">
    <location>
        <begin position="298"/>
        <end position="310"/>
    </location>
</feature>
<feature type="compositionally biased region" description="Low complexity" evidence="1">
    <location>
        <begin position="601"/>
        <end position="619"/>
    </location>
</feature>
<dbReference type="AlphaFoldDB" id="A0A8S1FBC5"/>
<dbReference type="EMBL" id="CADEPM010000007">
    <property type="protein sequence ID" value="CAB3408929.1"/>
    <property type="molecule type" value="Genomic_DNA"/>
</dbReference>
<accession>A0A8S1FBC5</accession>